<gene>
    <name evidence="1" type="ORF">C3B55_00989</name>
</gene>
<evidence type="ECO:0000313" key="2">
    <source>
        <dbReference type="Proteomes" id="UP000288953"/>
    </source>
</evidence>
<dbReference type="Proteomes" id="UP000288953">
    <property type="component" value="Chromosome"/>
</dbReference>
<name>A0ABX5RAU1_9PSED</name>
<sequence>MIARGQGEHAVIVARFTKYNVECLLTADTKCVSSSNLG</sequence>
<protein>
    <submittedName>
        <fullName evidence="1">Uncharacterized protein</fullName>
    </submittedName>
</protein>
<keyword evidence="2" id="KW-1185">Reference proteome</keyword>
<reference evidence="1 2" key="1">
    <citation type="journal article" date="2018" name="Genome Biol. Evol.">
        <title>Partnering With a Pest: Genomes of Hemlock Woolly Adelgid Symbionts Reveal Atypical Nutritional Provisioning Patterns in Dual-Obligate Bacteria.</title>
        <authorList>
            <person name="Weglarz K.M."/>
            <person name="Havill N.P."/>
            <person name="Burke G.R."/>
            <person name="von Dohlen C.D."/>
        </authorList>
    </citation>
    <scope>NUCLEOTIDE SEQUENCE [LARGE SCALE GENOMIC DNA]</scope>
    <source>
        <strain evidence="1 2">HWA_ENA</strain>
    </source>
</reference>
<accession>A0ABX5RAU1</accession>
<dbReference type="EMBL" id="CP026512">
    <property type="protein sequence ID" value="QAX82288.1"/>
    <property type="molecule type" value="Genomic_DNA"/>
</dbReference>
<organism evidence="1 2">
    <name type="scientific">Candidatus Pseudomonas adelgestsugas</name>
    <dbReference type="NCBI Taxonomy" id="1302376"/>
    <lineage>
        <taxon>Bacteria</taxon>
        <taxon>Pseudomonadati</taxon>
        <taxon>Pseudomonadota</taxon>
        <taxon>Gammaproteobacteria</taxon>
        <taxon>Pseudomonadales</taxon>
        <taxon>Pseudomonadaceae</taxon>
        <taxon>Pseudomonas</taxon>
    </lineage>
</organism>
<evidence type="ECO:0000313" key="1">
    <source>
        <dbReference type="EMBL" id="QAX82288.1"/>
    </source>
</evidence>
<proteinExistence type="predicted"/>